<dbReference type="PROSITE" id="PS00300">
    <property type="entry name" value="SRP54"/>
    <property type="match status" value="1"/>
</dbReference>
<dbReference type="SUPFAM" id="SSF52540">
    <property type="entry name" value="P-loop containing nucleoside triphosphate hydrolases"/>
    <property type="match status" value="1"/>
</dbReference>
<keyword evidence="1" id="KW-0547">Nucleotide-binding</keyword>
<dbReference type="InterPro" id="IPR042101">
    <property type="entry name" value="SRP54_N_sf"/>
</dbReference>
<gene>
    <name evidence="4" type="ORF">LCGC14_2637460</name>
</gene>
<dbReference type="GO" id="GO:0048500">
    <property type="term" value="C:signal recognition particle"/>
    <property type="evidence" value="ECO:0007669"/>
    <property type="project" value="InterPro"/>
</dbReference>
<dbReference type="InterPro" id="IPR022941">
    <property type="entry name" value="SRP54"/>
</dbReference>
<dbReference type="InterPro" id="IPR000897">
    <property type="entry name" value="SRP54_GTPase_dom"/>
</dbReference>
<dbReference type="Gene3D" id="1.20.120.140">
    <property type="entry name" value="Signal recognition particle SRP54, nucleotide-binding domain"/>
    <property type="match status" value="1"/>
</dbReference>
<dbReference type="SMART" id="SM00382">
    <property type="entry name" value="AAA"/>
    <property type="match status" value="1"/>
</dbReference>
<dbReference type="InterPro" id="IPR003593">
    <property type="entry name" value="AAA+_ATPase"/>
</dbReference>
<dbReference type="AlphaFoldDB" id="A0A0F9CQU9"/>
<dbReference type="Pfam" id="PF00448">
    <property type="entry name" value="SRP54"/>
    <property type="match status" value="1"/>
</dbReference>
<sequence>MFDSLSNRLESILKGLKGRGFLKEEDIDAAMKEVRIALLEADVNFKVVKGFVSSIKEKAKGSEVLESLTPGQQVVKIVLAELTELLGGASGKVRIAPNPPTIIMLTGLQGSGKTTTAAKIAAAFKKDGRRPMMVAADLQRPAAIQQLITLGEQTGIPVHYSMEAKDPIAVCTEAVGISKKDGRDILILDTAGRLHVDKELMDQLNIKEALSPHEVLFVADAMTGQDAVNSATAFNEQIGIDGVVLTKMDGDARGGAALSIRSVTGKPIKYMGTGEKIEMLEQFHPDRVASRILGMGDVLSLIEKAEESFDAEDVLNLESKISGSGLTFEDL</sequence>
<dbReference type="SMART" id="SM00963">
    <property type="entry name" value="SRP54_N"/>
    <property type="match status" value="1"/>
</dbReference>
<dbReference type="CDD" id="cd18539">
    <property type="entry name" value="SRP_G"/>
    <property type="match status" value="1"/>
</dbReference>
<name>A0A0F9CQU9_9ZZZZ</name>
<accession>A0A0F9CQU9</accession>
<dbReference type="PANTHER" id="PTHR11564:SF5">
    <property type="entry name" value="SIGNAL RECOGNITION PARTICLE SUBUNIT SRP54"/>
    <property type="match status" value="1"/>
</dbReference>
<dbReference type="GO" id="GO:0003924">
    <property type="term" value="F:GTPase activity"/>
    <property type="evidence" value="ECO:0007669"/>
    <property type="project" value="InterPro"/>
</dbReference>
<dbReference type="GO" id="GO:0006614">
    <property type="term" value="P:SRP-dependent cotranslational protein targeting to membrane"/>
    <property type="evidence" value="ECO:0007669"/>
    <property type="project" value="InterPro"/>
</dbReference>
<evidence type="ECO:0000313" key="4">
    <source>
        <dbReference type="EMBL" id="KKK98966.1"/>
    </source>
</evidence>
<dbReference type="PANTHER" id="PTHR11564">
    <property type="entry name" value="SIGNAL RECOGNITION PARTICLE 54K PROTEIN SRP54"/>
    <property type="match status" value="1"/>
</dbReference>
<dbReference type="GO" id="GO:0005525">
    <property type="term" value="F:GTP binding"/>
    <property type="evidence" value="ECO:0007669"/>
    <property type="project" value="UniProtKB-KW"/>
</dbReference>
<organism evidence="4">
    <name type="scientific">marine sediment metagenome</name>
    <dbReference type="NCBI Taxonomy" id="412755"/>
    <lineage>
        <taxon>unclassified sequences</taxon>
        <taxon>metagenomes</taxon>
        <taxon>ecological metagenomes</taxon>
    </lineage>
</organism>
<keyword evidence="2" id="KW-0342">GTP-binding</keyword>
<evidence type="ECO:0000256" key="2">
    <source>
        <dbReference type="ARBA" id="ARBA00023134"/>
    </source>
</evidence>
<evidence type="ECO:0000256" key="1">
    <source>
        <dbReference type="ARBA" id="ARBA00022741"/>
    </source>
</evidence>
<dbReference type="InterPro" id="IPR013822">
    <property type="entry name" value="Signal_recog_particl_SRP54_hlx"/>
</dbReference>
<dbReference type="SMART" id="SM00962">
    <property type="entry name" value="SRP54"/>
    <property type="match status" value="1"/>
</dbReference>
<proteinExistence type="predicted"/>
<comment type="caution">
    <text evidence="4">The sequence shown here is derived from an EMBL/GenBank/DDBJ whole genome shotgun (WGS) entry which is preliminary data.</text>
</comment>
<evidence type="ECO:0000259" key="3">
    <source>
        <dbReference type="PROSITE" id="PS00300"/>
    </source>
</evidence>
<dbReference type="Gene3D" id="3.40.50.300">
    <property type="entry name" value="P-loop containing nucleotide triphosphate hydrolases"/>
    <property type="match status" value="1"/>
</dbReference>
<feature type="domain" description="SRP54-type proteins GTP-binding" evidence="3">
    <location>
        <begin position="267"/>
        <end position="280"/>
    </location>
</feature>
<dbReference type="InterPro" id="IPR027417">
    <property type="entry name" value="P-loop_NTPase"/>
</dbReference>
<feature type="non-terminal residue" evidence="4">
    <location>
        <position position="331"/>
    </location>
</feature>
<protein>
    <recommendedName>
        <fullName evidence="3">SRP54-type proteins GTP-binding domain-containing protein</fullName>
    </recommendedName>
</protein>
<reference evidence="4" key="1">
    <citation type="journal article" date="2015" name="Nature">
        <title>Complex archaea that bridge the gap between prokaryotes and eukaryotes.</title>
        <authorList>
            <person name="Spang A."/>
            <person name="Saw J.H."/>
            <person name="Jorgensen S.L."/>
            <person name="Zaremba-Niedzwiedzka K."/>
            <person name="Martijn J."/>
            <person name="Lind A.E."/>
            <person name="van Eijk R."/>
            <person name="Schleper C."/>
            <person name="Guy L."/>
            <person name="Ettema T.J."/>
        </authorList>
    </citation>
    <scope>NUCLEOTIDE SEQUENCE</scope>
</reference>
<dbReference type="EMBL" id="LAZR01045393">
    <property type="protein sequence ID" value="KKK98966.1"/>
    <property type="molecule type" value="Genomic_DNA"/>
</dbReference>
<dbReference type="Pfam" id="PF02881">
    <property type="entry name" value="SRP54_N"/>
    <property type="match status" value="1"/>
</dbReference>